<evidence type="ECO:0000256" key="3">
    <source>
        <dbReference type="ARBA" id="ARBA00022989"/>
    </source>
</evidence>
<accession>A0A9P4TGL1</accession>
<feature type="compositionally biased region" description="Basic and acidic residues" evidence="5">
    <location>
        <begin position="370"/>
        <end position="396"/>
    </location>
</feature>
<name>A0A9P4TGL1_CURKU</name>
<gene>
    <name evidence="9" type="ORF">E8E13_008105</name>
</gene>
<evidence type="ECO:0000256" key="6">
    <source>
        <dbReference type="SAM" id="Phobius"/>
    </source>
</evidence>
<keyword evidence="4 6" id="KW-0472">Membrane</keyword>
<evidence type="ECO:0008006" key="11">
    <source>
        <dbReference type="Google" id="ProtNLM"/>
    </source>
</evidence>
<dbReference type="GO" id="GO:0007189">
    <property type="term" value="P:adenylate cyclase-activating G protein-coupled receptor signaling pathway"/>
    <property type="evidence" value="ECO:0007669"/>
    <property type="project" value="TreeGrafter"/>
</dbReference>
<evidence type="ECO:0000256" key="1">
    <source>
        <dbReference type="ARBA" id="ARBA00004141"/>
    </source>
</evidence>
<evidence type="ECO:0000259" key="7">
    <source>
        <dbReference type="Pfam" id="PF11710"/>
    </source>
</evidence>
<feature type="domain" description="G protein-coupled receptor GPR1/2/3 C-terminal" evidence="8">
    <location>
        <begin position="231"/>
        <end position="304"/>
    </location>
</feature>
<dbReference type="GO" id="GO:0005886">
    <property type="term" value="C:plasma membrane"/>
    <property type="evidence" value="ECO:0007669"/>
    <property type="project" value="TreeGrafter"/>
</dbReference>
<evidence type="ECO:0000256" key="2">
    <source>
        <dbReference type="ARBA" id="ARBA00022692"/>
    </source>
</evidence>
<evidence type="ECO:0000256" key="5">
    <source>
        <dbReference type="SAM" id="MobiDB-lite"/>
    </source>
</evidence>
<comment type="subcellular location">
    <subcellularLocation>
        <location evidence="1">Membrane</location>
        <topology evidence="1">Multi-pass membrane protein</topology>
    </subcellularLocation>
</comment>
<sequence>MAALAFINPGNAYVSQGGYCTLPIRPFWYRLALTWIPRYIIILTIIGTAIAIYVHVGFKFRGYAKTDSNVLSFKTSNDSNTIHHDTQEESKMEDITFELDIVQSRPQPQRRKSSIGNDVLSIPRRASAPEATSPPLSSHIPQRVSFESGKVSRSLPASTVNLSRSRPDVARPALLSIPSGESFNDPISPLGGPRIMPKETSSDEKDKATSTASPSSRASTPPQQNQVTQAKRRQRIHRQLRLMFIYPLVYTLMWLIPFAMHCMNYWDKYATEPVEFLRVGASICISLMGFVDALIFSVREKPWRGIDNSDGTFWGSFVIRRRALGDAEVDAEGRQVRGSFSGSGRGRNWGSQSYRTSASGDGARAAADQARQRLDMEREERMDRLGDRPRKSKEISDCDEEGEEHEEQHEGLDVGDGKKGQLYDDNGLEDDTADTEYNRNKN</sequence>
<evidence type="ECO:0000256" key="4">
    <source>
        <dbReference type="ARBA" id="ARBA00023136"/>
    </source>
</evidence>
<feature type="compositionally biased region" description="Basic and acidic residues" evidence="5">
    <location>
        <begin position="406"/>
        <end position="422"/>
    </location>
</feature>
<dbReference type="InterPro" id="IPR022596">
    <property type="entry name" value="GPR1/2/3_C"/>
</dbReference>
<evidence type="ECO:0000313" key="9">
    <source>
        <dbReference type="EMBL" id="KAF3003651.1"/>
    </source>
</evidence>
<feature type="region of interest" description="Disordered" evidence="5">
    <location>
        <begin position="104"/>
        <end position="160"/>
    </location>
</feature>
<feature type="compositionally biased region" description="Low complexity" evidence="5">
    <location>
        <begin position="348"/>
        <end position="369"/>
    </location>
</feature>
<keyword evidence="10" id="KW-1185">Reference proteome</keyword>
<organism evidence="9 10">
    <name type="scientific">Curvularia kusanoi</name>
    <name type="common">Cochliobolus kusanoi</name>
    <dbReference type="NCBI Taxonomy" id="90978"/>
    <lineage>
        <taxon>Eukaryota</taxon>
        <taxon>Fungi</taxon>
        <taxon>Dikarya</taxon>
        <taxon>Ascomycota</taxon>
        <taxon>Pezizomycotina</taxon>
        <taxon>Dothideomycetes</taxon>
        <taxon>Pleosporomycetidae</taxon>
        <taxon>Pleosporales</taxon>
        <taxon>Pleosporineae</taxon>
        <taxon>Pleosporaceae</taxon>
        <taxon>Curvularia</taxon>
    </lineage>
</organism>
<dbReference type="Pfam" id="PF11710">
    <property type="entry name" value="Git3"/>
    <property type="match status" value="1"/>
</dbReference>
<comment type="caution">
    <text evidence="9">The sequence shown here is derived from an EMBL/GenBank/DDBJ whole genome shotgun (WGS) entry which is preliminary data.</text>
</comment>
<feature type="transmembrane region" description="Helical" evidence="6">
    <location>
        <begin position="36"/>
        <end position="56"/>
    </location>
</feature>
<protein>
    <recommendedName>
        <fullName evidence="11">G protein-coupled receptor GPR1</fullName>
    </recommendedName>
</protein>
<dbReference type="PANTHER" id="PTHR23112:SF37">
    <property type="entry name" value="G PROTEIN-COUPLED RECEPTOR GPR1"/>
    <property type="match status" value="1"/>
</dbReference>
<keyword evidence="3 6" id="KW-1133">Transmembrane helix</keyword>
<feature type="domain" description="Glucose receptor Git3-like N-terminal" evidence="7">
    <location>
        <begin position="1"/>
        <end position="61"/>
    </location>
</feature>
<feature type="region of interest" description="Disordered" evidence="5">
    <location>
        <begin position="176"/>
        <end position="232"/>
    </location>
</feature>
<dbReference type="InterPro" id="IPR023041">
    <property type="entry name" value="Glucose_rcpt_Git3-like_N"/>
</dbReference>
<dbReference type="GO" id="GO:0004930">
    <property type="term" value="F:G protein-coupled receptor activity"/>
    <property type="evidence" value="ECO:0007669"/>
    <property type="project" value="TreeGrafter"/>
</dbReference>
<dbReference type="Proteomes" id="UP000801428">
    <property type="component" value="Unassembled WGS sequence"/>
</dbReference>
<feature type="transmembrane region" description="Helical" evidence="6">
    <location>
        <begin position="240"/>
        <end position="259"/>
    </location>
</feature>
<feature type="compositionally biased region" description="Basic and acidic residues" evidence="5">
    <location>
        <begin position="196"/>
        <end position="208"/>
    </location>
</feature>
<dbReference type="EMBL" id="SWKU01000009">
    <property type="protein sequence ID" value="KAF3003651.1"/>
    <property type="molecule type" value="Genomic_DNA"/>
</dbReference>
<feature type="transmembrane region" description="Helical" evidence="6">
    <location>
        <begin position="279"/>
        <end position="298"/>
    </location>
</feature>
<dbReference type="OrthoDB" id="5368598at2759"/>
<proteinExistence type="predicted"/>
<feature type="region of interest" description="Disordered" evidence="5">
    <location>
        <begin position="335"/>
        <end position="442"/>
    </location>
</feature>
<feature type="compositionally biased region" description="Low complexity" evidence="5">
    <location>
        <begin position="209"/>
        <end position="222"/>
    </location>
</feature>
<keyword evidence="2 6" id="KW-0812">Transmembrane</keyword>
<dbReference type="AlphaFoldDB" id="A0A9P4TGL1"/>
<reference evidence="9" key="1">
    <citation type="submission" date="2019-04" db="EMBL/GenBank/DDBJ databases">
        <title>Sequencing of skin fungus with MAO and IRED activity.</title>
        <authorList>
            <person name="Marsaioli A.J."/>
            <person name="Bonatto J.M.C."/>
            <person name="Reis Junior O."/>
        </authorList>
    </citation>
    <scope>NUCLEOTIDE SEQUENCE</scope>
    <source>
        <strain evidence="9">30M1</strain>
    </source>
</reference>
<dbReference type="PANTHER" id="PTHR23112">
    <property type="entry name" value="G PROTEIN-COUPLED RECEPTOR 157-RELATED"/>
    <property type="match status" value="1"/>
</dbReference>
<evidence type="ECO:0000313" key="10">
    <source>
        <dbReference type="Proteomes" id="UP000801428"/>
    </source>
</evidence>
<dbReference type="Pfam" id="PF11970">
    <property type="entry name" value="GPR_Gpa2_C"/>
    <property type="match status" value="1"/>
</dbReference>
<evidence type="ECO:0000259" key="8">
    <source>
        <dbReference type="Pfam" id="PF11970"/>
    </source>
</evidence>
<dbReference type="SUPFAM" id="SSF81321">
    <property type="entry name" value="Family A G protein-coupled receptor-like"/>
    <property type="match status" value="1"/>
</dbReference>